<evidence type="ECO:0000256" key="1">
    <source>
        <dbReference type="SAM" id="SignalP"/>
    </source>
</evidence>
<dbReference type="GO" id="GO:0006508">
    <property type="term" value="P:proteolysis"/>
    <property type="evidence" value="ECO:0007669"/>
    <property type="project" value="UniProtKB-KW"/>
</dbReference>
<keyword evidence="1" id="KW-0732">Signal</keyword>
<keyword evidence="2" id="KW-0378">Hydrolase</keyword>
<reference evidence="2" key="1">
    <citation type="submission" date="2021-06" db="EMBL/GenBank/DDBJ databases">
        <title>Paracoccus bacterium XHP0099 sp. nov., isolated from the surface waters of the Yellow Sea.</title>
        <authorList>
            <person name="Xue H."/>
            <person name="Zhang D."/>
        </authorList>
    </citation>
    <scope>NUCLEOTIDE SEQUENCE</scope>
    <source>
        <strain evidence="2">XHP0099</strain>
    </source>
</reference>
<sequence length="582" mass="61657">MWTWGFAAASIILSAGALSAAGICDLSQYWRNPSPDDFKRYTLAKVYDSEGFAEGNFHGNAFVLDADSGIFLTAFHVVKEAVPNTSFLHGKRVVLNFPNVSGQKSFEAEIVAMLDEQAGNTEIPRDLALLKIVGEVPSHLISARIALSEIPPAQATLYSYLATMASPGETSESLDRVTQKNNSEAYSACTLSFDMGPGHGESGAPLVIGGYVVGVILDFRDFGGRSFGEVMPLHCARAQLMRWAAIADRASTSSHIETLLTADKQNLSLSLSSDGPDDRISNFAVSGAIGEIISRMDSDSDKALSSDQFARLSENFVCPLYSALSARQISLSGKEIASMLQRSQERAEIKQIGDEYLRTAQRIGQDNPEASILAGKIAIEMYKSAMEETSTDAGLPADISPIEFATIAASRADRRLTAQTLKGLADSLLLTGRLQKTSAEIYGEFGDADSMGSAVIPYFERSAIAALASAAVSGDSLPKLGSSALATFAGAAGDLGLELDASEAYAVAYNNGFKPEWVLNSYELMAARGQSAATGGSLAKVPIDEYFSATAPDSASFAIKQLDRGAFGTGRNQPAGAAAIFR</sequence>
<keyword evidence="3" id="KW-1185">Reference proteome</keyword>
<dbReference type="EMBL" id="JAHKNG010000066">
    <property type="protein sequence ID" value="MBU3032233.1"/>
    <property type="molecule type" value="Genomic_DNA"/>
</dbReference>
<protein>
    <submittedName>
        <fullName evidence="2">Serine protease</fullName>
    </submittedName>
</protein>
<dbReference type="Proteomes" id="UP001166191">
    <property type="component" value="Unassembled WGS sequence"/>
</dbReference>
<organism evidence="2 3">
    <name type="scientific">Paracoccus marinaquae</name>
    <dbReference type="NCBI Taxonomy" id="2841926"/>
    <lineage>
        <taxon>Bacteria</taxon>
        <taxon>Pseudomonadati</taxon>
        <taxon>Pseudomonadota</taxon>
        <taxon>Alphaproteobacteria</taxon>
        <taxon>Rhodobacterales</taxon>
        <taxon>Paracoccaceae</taxon>
        <taxon>Paracoccus</taxon>
    </lineage>
</organism>
<dbReference type="Pfam" id="PF13365">
    <property type="entry name" value="Trypsin_2"/>
    <property type="match status" value="1"/>
</dbReference>
<feature type="signal peptide" evidence="1">
    <location>
        <begin position="1"/>
        <end position="20"/>
    </location>
</feature>
<dbReference type="RefSeq" id="WP_216034820.1">
    <property type="nucleotide sequence ID" value="NZ_JAHKNG010000066.1"/>
</dbReference>
<accession>A0ABS6ANR4</accession>
<dbReference type="GO" id="GO:0008233">
    <property type="term" value="F:peptidase activity"/>
    <property type="evidence" value="ECO:0007669"/>
    <property type="project" value="UniProtKB-KW"/>
</dbReference>
<comment type="caution">
    <text evidence="2">The sequence shown here is derived from an EMBL/GenBank/DDBJ whole genome shotgun (WGS) entry which is preliminary data.</text>
</comment>
<keyword evidence="2" id="KW-0645">Protease</keyword>
<evidence type="ECO:0000313" key="3">
    <source>
        <dbReference type="Proteomes" id="UP001166191"/>
    </source>
</evidence>
<gene>
    <name evidence="2" type="ORF">KNW02_19280</name>
</gene>
<name>A0ABS6ANR4_9RHOB</name>
<proteinExistence type="predicted"/>
<feature type="chain" id="PRO_5045246704" evidence="1">
    <location>
        <begin position="21"/>
        <end position="582"/>
    </location>
</feature>
<evidence type="ECO:0000313" key="2">
    <source>
        <dbReference type="EMBL" id="MBU3032233.1"/>
    </source>
</evidence>